<comment type="caution">
    <text evidence="9">The sequence shown here is derived from an EMBL/GenBank/DDBJ whole genome shotgun (WGS) entry which is preliminary data.</text>
</comment>
<dbReference type="Gene3D" id="3.40.50.300">
    <property type="entry name" value="P-loop containing nucleotide triphosphate hydrolases"/>
    <property type="match status" value="1"/>
</dbReference>
<dbReference type="FunFam" id="3.40.50.300:FF:002307">
    <property type="entry name" value="Guanine nucleotide-binding protein G(k) subunit alpha"/>
    <property type="match status" value="1"/>
</dbReference>
<dbReference type="PRINTS" id="PR00318">
    <property type="entry name" value="GPROTEINA"/>
</dbReference>
<evidence type="ECO:0000256" key="6">
    <source>
        <dbReference type="ARBA" id="ARBA00023288"/>
    </source>
</evidence>
<evidence type="ECO:0000256" key="2">
    <source>
        <dbReference type="ARBA" id="ARBA00022741"/>
    </source>
</evidence>
<dbReference type="CDD" id="cd00066">
    <property type="entry name" value="G-alpha"/>
    <property type="match status" value="1"/>
</dbReference>
<organism evidence="9 10">
    <name type="scientific">Anaeramoeba ignava</name>
    <name type="common">Anaerobic marine amoeba</name>
    <dbReference type="NCBI Taxonomy" id="1746090"/>
    <lineage>
        <taxon>Eukaryota</taxon>
        <taxon>Metamonada</taxon>
        <taxon>Anaeramoebidae</taxon>
        <taxon>Anaeramoeba</taxon>
    </lineage>
</organism>
<dbReference type="GO" id="GO:0005525">
    <property type="term" value="F:GTP binding"/>
    <property type="evidence" value="ECO:0007669"/>
    <property type="project" value="UniProtKB-KW"/>
</dbReference>
<dbReference type="InterPro" id="IPR027417">
    <property type="entry name" value="P-loop_NTPase"/>
</dbReference>
<dbReference type="GO" id="GO:0046872">
    <property type="term" value="F:metal ion binding"/>
    <property type="evidence" value="ECO:0007669"/>
    <property type="project" value="UniProtKB-KW"/>
</dbReference>
<feature type="binding site" evidence="7">
    <location>
        <begin position="48"/>
        <end position="53"/>
    </location>
    <ligand>
        <name>GTP</name>
        <dbReference type="ChEBI" id="CHEBI:37565"/>
    </ligand>
</feature>
<name>A0A9Q0L589_ANAIG</name>
<evidence type="ECO:0000256" key="3">
    <source>
        <dbReference type="ARBA" id="ARBA00022842"/>
    </source>
</evidence>
<dbReference type="GO" id="GO:0031683">
    <property type="term" value="F:G-protein beta/gamma-subunit complex binding"/>
    <property type="evidence" value="ECO:0007669"/>
    <property type="project" value="InterPro"/>
</dbReference>
<evidence type="ECO:0000313" key="9">
    <source>
        <dbReference type="EMBL" id="KAJ5066123.1"/>
    </source>
</evidence>
<feature type="binding site" evidence="7">
    <location>
        <begin position="175"/>
        <end position="181"/>
    </location>
    <ligand>
        <name>GTP</name>
        <dbReference type="ChEBI" id="CHEBI:37565"/>
    </ligand>
</feature>
<dbReference type="InterPro" id="IPR001408">
    <property type="entry name" value="Gprotein_alpha_I"/>
</dbReference>
<keyword evidence="3 8" id="KW-0460">Magnesium</keyword>
<keyword evidence="2 7" id="KW-0547">Nucleotide-binding</keyword>
<dbReference type="Pfam" id="PF00503">
    <property type="entry name" value="G-alpha"/>
    <property type="match status" value="1"/>
</dbReference>
<evidence type="ECO:0000256" key="1">
    <source>
        <dbReference type="ARBA" id="ARBA00022723"/>
    </source>
</evidence>
<dbReference type="InterPro" id="IPR011025">
    <property type="entry name" value="GproteinA_insert"/>
</dbReference>
<feature type="binding site" evidence="7">
    <location>
        <begin position="200"/>
        <end position="204"/>
    </location>
    <ligand>
        <name>GTP</name>
        <dbReference type="ChEBI" id="CHEBI:37565"/>
    </ligand>
</feature>
<dbReference type="GO" id="GO:0001664">
    <property type="term" value="F:G protein-coupled receptor binding"/>
    <property type="evidence" value="ECO:0007669"/>
    <property type="project" value="TreeGrafter"/>
</dbReference>
<proteinExistence type="predicted"/>
<dbReference type="Proteomes" id="UP001149090">
    <property type="component" value="Unassembled WGS sequence"/>
</dbReference>
<dbReference type="SMART" id="SM00275">
    <property type="entry name" value="G_alpha"/>
    <property type="match status" value="1"/>
</dbReference>
<feature type="binding site" evidence="8">
    <location>
        <position position="181"/>
    </location>
    <ligand>
        <name>Mg(2+)</name>
        <dbReference type="ChEBI" id="CHEBI:18420"/>
    </ligand>
</feature>
<dbReference type="InterPro" id="IPR001019">
    <property type="entry name" value="Gprotein_alpha_su"/>
</dbReference>
<dbReference type="GO" id="GO:0003924">
    <property type="term" value="F:GTPase activity"/>
    <property type="evidence" value="ECO:0007669"/>
    <property type="project" value="InterPro"/>
</dbReference>
<dbReference type="PRINTS" id="PR00441">
    <property type="entry name" value="GPROTEINAI"/>
</dbReference>
<keyword evidence="10" id="KW-1185">Reference proteome</keyword>
<dbReference type="OrthoDB" id="5817230at2759"/>
<evidence type="ECO:0000256" key="7">
    <source>
        <dbReference type="PIRSR" id="PIRSR601019-1"/>
    </source>
</evidence>
<dbReference type="GO" id="GO:0007188">
    <property type="term" value="P:adenylate cyclase-modulating G protein-coupled receptor signaling pathway"/>
    <property type="evidence" value="ECO:0007669"/>
    <property type="project" value="InterPro"/>
</dbReference>
<dbReference type="PROSITE" id="PS51882">
    <property type="entry name" value="G_ALPHA"/>
    <property type="match status" value="1"/>
</dbReference>
<sequence length="357" mass="41256">MGCFGSKNSFSTEDNAEAERNKQLENLIKKSKNKFYNEIRILLLGAGESGKSTLFKQMKLIQDGTFSEKDIENARKNVYRNCVEQMKIVCFWADRFGIPVENSSLAEQIKQMNSRTKWSTEIGQWIQALWKDPGIQKTFENKQCQNLLIDSAKYFFDNIERISSQNYVPNNQDILRARKVTVAAEETKFNINGFRFSMIDVGGQRNERRKWIHSFEGVTSVIFCASLSGYNQTLSEDQSINRMKEALSLFREICTSPWFAKSSIILFLNKMDIFEEKIKKEDLTICFPEYSGKPNDYDEALEFIKQKFEDVSGLKGNIKRRLYITETCAINTKNIEYVFESASDTILRNALGDHGFL</sequence>
<evidence type="ECO:0000256" key="8">
    <source>
        <dbReference type="PIRSR" id="PIRSR601019-2"/>
    </source>
</evidence>
<keyword evidence="5" id="KW-0807">Transducer</keyword>
<accession>A0A9Q0L589</accession>
<gene>
    <name evidence="9" type="ORF">M0811_03456</name>
</gene>
<keyword evidence="4 7" id="KW-0342">GTP-binding</keyword>
<dbReference type="SUPFAM" id="SSF52540">
    <property type="entry name" value="P-loop containing nucleoside triphosphate hydrolases"/>
    <property type="match status" value="1"/>
</dbReference>
<dbReference type="AlphaFoldDB" id="A0A9Q0L589"/>
<dbReference type="PANTHER" id="PTHR10218:SF302">
    <property type="entry name" value="GUANINE NUCLEOTIDE-BINDING PROTEIN ALPHA-5 SUBUNIT"/>
    <property type="match status" value="1"/>
</dbReference>
<keyword evidence="6" id="KW-0449">Lipoprotein</keyword>
<protein>
    <submittedName>
        <fullName evidence="9">Guanine nucleotide-binding protein g(O) subunit alpha</fullName>
    </submittedName>
</protein>
<feature type="binding site" evidence="7">
    <location>
        <begin position="269"/>
        <end position="272"/>
    </location>
    <ligand>
        <name>GTP</name>
        <dbReference type="ChEBI" id="CHEBI:37565"/>
    </ligand>
</feature>
<dbReference type="PANTHER" id="PTHR10218">
    <property type="entry name" value="GTP-BINDING PROTEIN ALPHA SUBUNIT"/>
    <property type="match status" value="1"/>
</dbReference>
<evidence type="ECO:0000313" key="10">
    <source>
        <dbReference type="Proteomes" id="UP001149090"/>
    </source>
</evidence>
<dbReference type="EMBL" id="JAPDFW010000147">
    <property type="protein sequence ID" value="KAJ5066123.1"/>
    <property type="molecule type" value="Genomic_DNA"/>
</dbReference>
<feature type="binding site" evidence="8">
    <location>
        <position position="52"/>
    </location>
    <ligand>
        <name>Mg(2+)</name>
        <dbReference type="ChEBI" id="CHEBI:18420"/>
    </ligand>
</feature>
<dbReference type="SUPFAM" id="SSF47895">
    <property type="entry name" value="Transducin (alpha subunit), insertion domain"/>
    <property type="match status" value="1"/>
</dbReference>
<dbReference type="Gene3D" id="1.10.400.10">
    <property type="entry name" value="GI Alpha 1, domain 2-like"/>
    <property type="match status" value="1"/>
</dbReference>
<feature type="binding site" evidence="7">
    <location>
        <position position="329"/>
    </location>
    <ligand>
        <name>GTP</name>
        <dbReference type="ChEBI" id="CHEBI:37565"/>
    </ligand>
</feature>
<keyword evidence="1 8" id="KW-0479">Metal-binding</keyword>
<dbReference type="GO" id="GO:0005834">
    <property type="term" value="C:heterotrimeric G-protein complex"/>
    <property type="evidence" value="ECO:0007669"/>
    <property type="project" value="TreeGrafter"/>
</dbReference>
<reference evidence="9" key="1">
    <citation type="submission" date="2022-10" db="EMBL/GenBank/DDBJ databases">
        <title>Novel sulphate-reducing endosymbionts in the free-living metamonad Anaeramoeba.</title>
        <authorList>
            <person name="Jerlstrom-Hultqvist J."/>
            <person name="Cepicka I."/>
            <person name="Gallot-Lavallee L."/>
            <person name="Salas-Leiva D."/>
            <person name="Curtis B.A."/>
            <person name="Zahonova K."/>
            <person name="Pipaliya S."/>
            <person name="Dacks J."/>
            <person name="Roger A.J."/>
        </authorList>
    </citation>
    <scope>NUCLEOTIDE SEQUENCE</scope>
    <source>
        <strain evidence="9">BMAN</strain>
    </source>
</reference>
<feature type="binding site" evidence="7">
    <location>
        <begin position="150"/>
        <end position="151"/>
    </location>
    <ligand>
        <name>GTP</name>
        <dbReference type="ChEBI" id="CHEBI:37565"/>
    </ligand>
</feature>
<dbReference type="OMA" id="TCAINTK"/>
<evidence type="ECO:0000256" key="4">
    <source>
        <dbReference type="ARBA" id="ARBA00023134"/>
    </source>
</evidence>
<evidence type="ECO:0000256" key="5">
    <source>
        <dbReference type="ARBA" id="ARBA00023224"/>
    </source>
</evidence>
<dbReference type="GO" id="GO:0005737">
    <property type="term" value="C:cytoplasm"/>
    <property type="evidence" value="ECO:0007669"/>
    <property type="project" value="TreeGrafter"/>
</dbReference>